<name>A0A9P7L7R6_9HYPO</name>
<dbReference type="EMBL" id="JADFTT010000116">
    <property type="protein sequence ID" value="KAG5767860.1"/>
    <property type="molecule type" value="Genomic_DNA"/>
</dbReference>
<gene>
    <name evidence="2" type="ORF">H9Q72_004424</name>
</gene>
<dbReference type="AlphaFoldDB" id="A0A9P7L7R6"/>
<evidence type="ECO:0000313" key="2">
    <source>
        <dbReference type="EMBL" id="KAG5767860.1"/>
    </source>
</evidence>
<reference evidence="2" key="2">
    <citation type="submission" date="2020-10" db="EMBL/GenBank/DDBJ databases">
        <authorList>
            <person name="Peck L.D."/>
            <person name="Nowell R.W."/>
            <person name="Flood J."/>
            <person name="Ryan M.J."/>
            <person name="Barraclough T.G."/>
        </authorList>
    </citation>
    <scope>NUCLEOTIDE SEQUENCE</scope>
    <source>
        <strain evidence="2">IMI 127659i</strain>
    </source>
</reference>
<accession>A0A9P7L7R6</accession>
<sequence length="287" mass="33405">MDHYERIKRFQSCHRKSTHGNDKICSSWVYSPESNVHITRDREWFEDDYMAFSSIVYHTHDEPWSNAERFTNHGLELNPEHYTWAHGVGTVILKTKRSPNRRPNTKGNKNMSELVLKNVILAPNYICNVIGGNIAQDGYVARVGPGSIKCEGEIRDSTGFQVAHFRNNRNTMQQIEVRIWGPPLGRELKERSAFPTRIRLDLPYFKHDIQAKWPAEERHRFESDEEREDEDEDESGWEDTDEDMFTFIDQKDDNGVEVCCLQPYAKVDGESAGKEADLKTPRFLQPE</sequence>
<feature type="compositionally biased region" description="Acidic residues" evidence="1">
    <location>
        <begin position="223"/>
        <end position="244"/>
    </location>
</feature>
<proteinExistence type="predicted"/>
<dbReference type="Proteomes" id="UP000750502">
    <property type="component" value="Unassembled WGS sequence"/>
</dbReference>
<keyword evidence="3" id="KW-1185">Reference proteome</keyword>
<dbReference type="PANTHER" id="PTHR40628:SF1">
    <property type="entry name" value="CHROMO DOMAIN-CONTAINING PROTEIN"/>
    <property type="match status" value="1"/>
</dbReference>
<dbReference type="OrthoDB" id="5056343at2759"/>
<feature type="region of interest" description="Disordered" evidence="1">
    <location>
        <begin position="216"/>
        <end position="246"/>
    </location>
</feature>
<protein>
    <submittedName>
        <fullName evidence="2">Uncharacterized protein</fullName>
    </submittedName>
</protein>
<evidence type="ECO:0000313" key="3">
    <source>
        <dbReference type="Proteomes" id="UP000750502"/>
    </source>
</evidence>
<dbReference type="PANTHER" id="PTHR40628">
    <property type="entry name" value="CHROMO DOMAIN-CONTAINING PROTEIN"/>
    <property type="match status" value="1"/>
</dbReference>
<organism evidence="2 3">
    <name type="scientific">Fusarium xylarioides</name>
    <dbReference type="NCBI Taxonomy" id="221167"/>
    <lineage>
        <taxon>Eukaryota</taxon>
        <taxon>Fungi</taxon>
        <taxon>Dikarya</taxon>
        <taxon>Ascomycota</taxon>
        <taxon>Pezizomycotina</taxon>
        <taxon>Sordariomycetes</taxon>
        <taxon>Hypocreomycetidae</taxon>
        <taxon>Hypocreales</taxon>
        <taxon>Nectriaceae</taxon>
        <taxon>Fusarium</taxon>
        <taxon>Fusarium fujikuroi species complex</taxon>
    </lineage>
</organism>
<evidence type="ECO:0000256" key="1">
    <source>
        <dbReference type="SAM" id="MobiDB-lite"/>
    </source>
</evidence>
<comment type="caution">
    <text evidence="2">The sequence shown here is derived from an EMBL/GenBank/DDBJ whole genome shotgun (WGS) entry which is preliminary data.</text>
</comment>
<reference evidence="2" key="1">
    <citation type="journal article" date="2020" name="bioRxiv">
        <title>Historical genomics reveals the evolutionary mechanisms behind multiple outbreaks of the host-specific coffee wilt pathogen Fusarium xylarioides.</title>
        <authorList>
            <person name="Peck D."/>
            <person name="Nowell R.W."/>
            <person name="Flood J."/>
            <person name="Ryan M.J."/>
            <person name="Barraclough T.G."/>
        </authorList>
    </citation>
    <scope>NUCLEOTIDE SEQUENCE</scope>
    <source>
        <strain evidence="2">IMI 127659i</strain>
    </source>
</reference>